<feature type="non-terminal residue" evidence="6">
    <location>
        <position position="265"/>
    </location>
</feature>
<name>X1E4F4_9ZZZZ</name>
<dbReference type="PIRSF" id="PIRSF000654">
    <property type="entry name" value="Integrin-linked_kinase"/>
    <property type="match status" value="1"/>
</dbReference>
<dbReference type="PROSITE" id="PS00108">
    <property type="entry name" value="PROTEIN_KINASE_ST"/>
    <property type="match status" value="1"/>
</dbReference>
<protein>
    <recommendedName>
        <fullName evidence="5">Protein kinase domain-containing protein</fullName>
    </recommendedName>
</protein>
<organism evidence="6">
    <name type="scientific">marine sediment metagenome</name>
    <dbReference type="NCBI Taxonomy" id="412755"/>
    <lineage>
        <taxon>unclassified sequences</taxon>
        <taxon>metagenomes</taxon>
        <taxon>ecological metagenomes</taxon>
    </lineage>
</organism>
<evidence type="ECO:0000256" key="3">
    <source>
        <dbReference type="ARBA" id="ARBA00022777"/>
    </source>
</evidence>
<keyword evidence="3" id="KW-0418">Kinase</keyword>
<dbReference type="InterPro" id="IPR008271">
    <property type="entry name" value="Ser/Thr_kinase_AS"/>
</dbReference>
<dbReference type="SUPFAM" id="SSF56112">
    <property type="entry name" value="Protein kinase-like (PK-like)"/>
    <property type="match status" value="1"/>
</dbReference>
<dbReference type="CDD" id="cd14014">
    <property type="entry name" value="STKc_PknB_like"/>
    <property type="match status" value="1"/>
</dbReference>
<feature type="non-terminal residue" evidence="6">
    <location>
        <position position="1"/>
    </location>
</feature>
<dbReference type="AlphaFoldDB" id="X1E4F4"/>
<dbReference type="EMBL" id="BART01029905">
    <property type="protein sequence ID" value="GAH12064.1"/>
    <property type="molecule type" value="Genomic_DNA"/>
</dbReference>
<accession>X1E4F4</accession>
<keyword evidence="1" id="KW-0808">Transferase</keyword>
<dbReference type="PANTHER" id="PTHR43289">
    <property type="entry name" value="MITOGEN-ACTIVATED PROTEIN KINASE KINASE KINASE 20-RELATED"/>
    <property type="match status" value="1"/>
</dbReference>
<sequence>TIALKILSKKKTSSDAVQRFKREFRLLAGLQHPNLCSVYDFGMLKDGRSYFTMEYIDGPNIFEFTKNPVRKNISNGVYPLIVQLCRVLEYIHSKGLIHYDIKPGNVLIAEGNKKQHAQGPSLHAKLLDFGLAKEQQIKGGTLIRGTFPYIAPEVIKGLAVDYRADLYSLGVVLYEIFTRKTFPKAKESFVTLLKLMQDRMYESPSKIVTDIPKRLEKLIMRLLEFEPAGRFNRANEVIKEINKFNPTKFEIETEKTLESYLLSSR</sequence>
<dbReference type="Gene3D" id="1.10.510.10">
    <property type="entry name" value="Transferase(Phosphotransferase) domain 1"/>
    <property type="match status" value="1"/>
</dbReference>
<feature type="domain" description="Protein kinase" evidence="5">
    <location>
        <begin position="1"/>
        <end position="245"/>
    </location>
</feature>
<dbReference type="InterPro" id="IPR011009">
    <property type="entry name" value="Kinase-like_dom_sf"/>
</dbReference>
<keyword evidence="2" id="KW-0547">Nucleotide-binding</keyword>
<evidence type="ECO:0000313" key="6">
    <source>
        <dbReference type="EMBL" id="GAH12064.1"/>
    </source>
</evidence>
<keyword evidence="4" id="KW-0067">ATP-binding</keyword>
<evidence type="ECO:0000256" key="1">
    <source>
        <dbReference type="ARBA" id="ARBA00022679"/>
    </source>
</evidence>
<dbReference type="SMART" id="SM00220">
    <property type="entry name" value="S_TKc"/>
    <property type="match status" value="1"/>
</dbReference>
<reference evidence="6" key="1">
    <citation type="journal article" date="2014" name="Front. Microbiol.">
        <title>High frequency of phylogenetically diverse reductive dehalogenase-homologous genes in deep subseafloor sedimentary metagenomes.</title>
        <authorList>
            <person name="Kawai M."/>
            <person name="Futagami T."/>
            <person name="Toyoda A."/>
            <person name="Takaki Y."/>
            <person name="Nishi S."/>
            <person name="Hori S."/>
            <person name="Arai W."/>
            <person name="Tsubouchi T."/>
            <person name="Morono Y."/>
            <person name="Uchiyama I."/>
            <person name="Ito T."/>
            <person name="Fujiyama A."/>
            <person name="Inagaki F."/>
            <person name="Takami H."/>
        </authorList>
    </citation>
    <scope>NUCLEOTIDE SEQUENCE</scope>
    <source>
        <strain evidence="6">Expedition CK06-06</strain>
    </source>
</reference>
<dbReference type="GO" id="GO:0005524">
    <property type="term" value="F:ATP binding"/>
    <property type="evidence" value="ECO:0007669"/>
    <property type="project" value="UniProtKB-KW"/>
</dbReference>
<dbReference type="Gene3D" id="3.30.200.20">
    <property type="entry name" value="Phosphorylase Kinase, domain 1"/>
    <property type="match status" value="1"/>
</dbReference>
<dbReference type="InterPro" id="IPR000719">
    <property type="entry name" value="Prot_kinase_dom"/>
</dbReference>
<dbReference type="GO" id="GO:0004674">
    <property type="term" value="F:protein serine/threonine kinase activity"/>
    <property type="evidence" value="ECO:0007669"/>
    <property type="project" value="TreeGrafter"/>
</dbReference>
<comment type="caution">
    <text evidence="6">The sequence shown here is derived from an EMBL/GenBank/DDBJ whole genome shotgun (WGS) entry which is preliminary data.</text>
</comment>
<proteinExistence type="predicted"/>
<evidence type="ECO:0000259" key="5">
    <source>
        <dbReference type="PROSITE" id="PS50011"/>
    </source>
</evidence>
<evidence type="ECO:0000256" key="2">
    <source>
        <dbReference type="ARBA" id="ARBA00022741"/>
    </source>
</evidence>
<dbReference type="Pfam" id="PF00069">
    <property type="entry name" value="Pkinase"/>
    <property type="match status" value="1"/>
</dbReference>
<dbReference type="PROSITE" id="PS50011">
    <property type="entry name" value="PROTEIN_KINASE_DOM"/>
    <property type="match status" value="1"/>
</dbReference>
<dbReference type="PANTHER" id="PTHR43289:SF6">
    <property type="entry name" value="SERINE_THREONINE-PROTEIN KINASE NEKL-3"/>
    <property type="match status" value="1"/>
</dbReference>
<evidence type="ECO:0000256" key="4">
    <source>
        <dbReference type="ARBA" id="ARBA00022840"/>
    </source>
</evidence>
<gene>
    <name evidence="6" type="ORF">S01H4_52359</name>
</gene>